<name>A0A8E2JEA3_9PEZI</name>
<gene>
    <name evidence="2" type="ORF">K432DRAFT_444340</name>
</gene>
<keyword evidence="3" id="KW-1185">Reference proteome</keyword>
<proteinExistence type="predicted"/>
<dbReference type="Proteomes" id="UP000250266">
    <property type="component" value="Unassembled WGS sequence"/>
</dbReference>
<accession>A0A8E2JEA3</accession>
<dbReference type="EMBL" id="KV745037">
    <property type="protein sequence ID" value="OCK78844.1"/>
    <property type="molecule type" value="Genomic_DNA"/>
</dbReference>
<reference evidence="2 3" key="1">
    <citation type="journal article" date="2016" name="Nat. Commun.">
        <title>Ectomycorrhizal ecology is imprinted in the genome of the dominant symbiotic fungus Cenococcum geophilum.</title>
        <authorList>
            <consortium name="DOE Joint Genome Institute"/>
            <person name="Peter M."/>
            <person name="Kohler A."/>
            <person name="Ohm R.A."/>
            <person name="Kuo A."/>
            <person name="Krutzmann J."/>
            <person name="Morin E."/>
            <person name="Arend M."/>
            <person name="Barry K.W."/>
            <person name="Binder M."/>
            <person name="Choi C."/>
            <person name="Clum A."/>
            <person name="Copeland A."/>
            <person name="Grisel N."/>
            <person name="Haridas S."/>
            <person name="Kipfer T."/>
            <person name="LaButti K."/>
            <person name="Lindquist E."/>
            <person name="Lipzen A."/>
            <person name="Maire R."/>
            <person name="Meier B."/>
            <person name="Mihaltcheva S."/>
            <person name="Molinier V."/>
            <person name="Murat C."/>
            <person name="Poggeler S."/>
            <person name="Quandt C.A."/>
            <person name="Sperisen C."/>
            <person name="Tritt A."/>
            <person name="Tisserant E."/>
            <person name="Crous P.W."/>
            <person name="Henrissat B."/>
            <person name="Nehls U."/>
            <person name="Egli S."/>
            <person name="Spatafora J.W."/>
            <person name="Grigoriev I.V."/>
            <person name="Martin F.M."/>
        </authorList>
    </citation>
    <scope>NUCLEOTIDE SEQUENCE [LARGE SCALE GENOMIC DNA]</scope>
    <source>
        <strain evidence="2 3">CBS 459.81</strain>
    </source>
</reference>
<dbReference type="OrthoDB" id="3795027at2759"/>
<evidence type="ECO:0000313" key="3">
    <source>
        <dbReference type="Proteomes" id="UP000250266"/>
    </source>
</evidence>
<evidence type="ECO:0000313" key="2">
    <source>
        <dbReference type="EMBL" id="OCK78844.1"/>
    </source>
</evidence>
<evidence type="ECO:0000256" key="1">
    <source>
        <dbReference type="SAM" id="MobiDB-lite"/>
    </source>
</evidence>
<feature type="region of interest" description="Disordered" evidence="1">
    <location>
        <begin position="21"/>
        <end position="41"/>
    </location>
</feature>
<sequence length="241" mass="26447">MEPLNKMESLTVSGEQLTISVSDAPLRQPSPRQPTPRQPSPAIAISNLIQPTEDKVVNNSRDLLALVDEYEGVIEVARRQTIYCTTYPLTTSDLASITWIFTTGRLDGWSDKIHSYYTINASAREAAPYPIIERVDTPILRLSAALRPQKDEGKLKFVIVVQSRNTPVSYKLVVSNSKKAAGMDMFYEVLNGNSIVFVGAVLKGVAVPVENPMRFPAVVWKQVESVEEAEAVGEGAVGIIC</sequence>
<dbReference type="AlphaFoldDB" id="A0A8E2JEA3"/>
<protein>
    <submittedName>
        <fullName evidence="2">Uncharacterized protein</fullName>
    </submittedName>
</protein>
<organism evidence="2 3">
    <name type="scientific">Lepidopterella palustris CBS 459.81</name>
    <dbReference type="NCBI Taxonomy" id="1314670"/>
    <lineage>
        <taxon>Eukaryota</taxon>
        <taxon>Fungi</taxon>
        <taxon>Dikarya</taxon>
        <taxon>Ascomycota</taxon>
        <taxon>Pezizomycotina</taxon>
        <taxon>Dothideomycetes</taxon>
        <taxon>Pleosporomycetidae</taxon>
        <taxon>Mytilinidiales</taxon>
        <taxon>Argynnaceae</taxon>
        <taxon>Lepidopterella</taxon>
    </lineage>
</organism>